<dbReference type="Gene3D" id="3.30.420.10">
    <property type="entry name" value="Ribonuclease H-like superfamily/Ribonuclease H"/>
    <property type="match status" value="1"/>
</dbReference>
<gene>
    <name evidence="1" type="ORF">LOD99_8019</name>
</gene>
<accession>A0AAV7JI82</accession>
<dbReference type="GO" id="GO:0003676">
    <property type="term" value="F:nucleic acid binding"/>
    <property type="evidence" value="ECO:0007669"/>
    <property type="project" value="InterPro"/>
</dbReference>
<evidence type="ECO:0000313" key="1">
    <source>
        <dbReference type="EMBL" id="KAI6648539.1"/>
    </source>
</evidence>
<dbReference type="Pfam" id="PF01359">
    <property type="entry name" value="Transposase_1"/>
    <property type="match status" value="1"/>
</dbReference>
<dbReference type="InterPro" id="IPR001888">
    <property type="entry name" value="Transposase_1"/>
</dbReference>
<comment type="caution">
    <text evidence="1">The sequence shown here is derived from an EMBL/GenBank/DDBJ whole genome shotgun (WGS) entry which is preliminary data.</text>
</comment>
<dbReference type="AlphaFoldDB" id="A0AAV7JI82"/>
<name>A0AAV7JI82_9METZ</name>
<dbReference type="PANTHER" id="PTHR46060:SF1">
    <property type="entry name" value="MARINER MOS1 TRANSPOSASE-LIKE PROTEIN"/>
    <property type="match status" value="1"/>
</dbReference>
<evidence type="ECO:0000313" key="2">
    <source>
        <dbReference type="Proteomes" id="UP001165289"/>
    </source>
</evidence>
<protein>
    <submittedName>
        <fullName evidence="1">Transposase</fullName>
    </submittedName>
</protein>
<keyword evidence="2" id="KW-1185">Reference proteome</keyword>
<reference evidence="1 2" key="1">
    <citation type="journal article" date="2023" name="BMC Biol.">
        <title>The compact genome of the sponge Oopsacas minuta (Hexactinellida) is lacking key metazoan core genes.</title>
        <authorList>
            <person name="Santini S."/>
            <person name="Schenkelaars Q."/>
            <person name="Jourda C."/>
            <person name="Duchesne M."/>
            <person name="Belahbib H."/>
            <person name="Rocher C."/>
            <person name="Selva M."/>
            <person name="Riesgo A."/>
            <person name="Vervoort M."/>
            <person name="Leys S.P."/>
            <person name="Kodjabachian L."/>
            <person name="Le Bivic A."/>
            <person name="Borchiellini C."/>
            <person name="Claverie J.M."/>
            <person name="Renard E."/>
        </authorList>
    </citation>
    <scope>NUCLEOTIDE SEQUENCE [LARGE SCALE GENOMIC DNA]</scope>
    <source>
        <strain evidence="1">SPO-2</strain>
    </source>
</reference>
<dbReference type="Proteomes" id="UP001165289">
    <property type="component" value="Unassembled WGS sequence"/>
</dbReference>
<organism evidence="1 2">
    <name type="scientific">Oopsacas minuta</name>
    <dbReference type="NCBI Taxonomy" id="111878"/>
    <lineage>
        <taxon>Eukaryota</taxon>
        <taxon>Metazoa</taxon>
        <taxon>Porifera</taxon>
        <taxon>Hexactinellida</taxon>
        <taxon>Hexasterophora</taxon>
        <taxon>Lyssacinosida</taxon>
        <taxon>Leucopsacidae</taxon>
        <taxon>Oopsacas</taxon>
    </lineage>
</organism>
<dbReference type="EMBL" id="JAKMXF010000329">
    <property type="protein sequence ID" value="KAI6648539.1"/>
    <property type="molecule type" value="Genomic_DNA"/>
</dbReference>
<proteinExistence type="predicted"/>
<sequence>MARLETSKSMIDLYMSDPDDFHARLITGDETWIYYHDPCTVSEAAEWKHEDSPKPKVPRLGHCPKSKSKLMLSIFWDSKGPLLLDYLPKNTTVTVAYYANLMAKLRESTKKNRRGMLKRIPLILHANVPSHKSHIAQEAMKDCDFKQAQHPPYSPDLAPSDYYLFPIAKKALRGKILTMTMH</sequence>
<dbReference type="PANTHER" id="PTHR46060">
    <property type="entry name" value="MARINER MOS1 TRANSPOSASE-LIKE PROTEIN"/>
    <property type="match status" value="1"/>
</dbReference>
<dbReference type="InterPro" id="IPR036397">
    <property type="entry name" value="RNaseH_sf"/>
</dbReference>
<dbReference type="InterPro" id="IPR052709">
    <property type="entry name" value="Transposase-MT_Hybrid"/>
</dbReference>